<dbReference type="Pfam" id="PF05960">
    <property type="entry name" value="DUF885"/>
    <property type="match status" value="1"/>
</dbReference>
<sequence length="638" mass="71459">MPIKLNNPLIPSLLAVAILAGCQGDKTAQAGANADKAQSAVAEAPVTIDAVADVTIDAVAETKRLTEWLDARYEEQLQFSPMQLSYLGRKEQYDQIDDMSEAAEARQLAWKEKAVAELKKNFDYEKLSQEGKTSYDIWIYQFEQAKAAEPFKRHGYIFEQMGGVQSQLPNFLLNFHKVDNIEDMQAYIARIGGISHAINQLRERAEQSSKEGIRPPRFAYEGAIEQSNKLIDGAPFTDGKDAPLWAGAKGKIAELLEAGKIDQKQADKLTADARKALESEFLPAYETLIAWLKKDVEKASAEPKGASSLPNGMAYYNQRLANTTTTSLTADEIHNIGLKEVARIRGEMEAIKKQVGFEGNLQEFFKFIREDGQFYYPNTDEGRQGYLDDSTAFLDNISKKLPQYFGLLPKAELVVKRVESFREQDGGAQHYYPGTPDGSRPGIYYAHLSDMSAYSTTDMETVAYHEGNPGHHMQISIAQELEGIPQFRTQAHFTVYVEGWALYSEKLAKEMGAFEDPYNLFGHLTAEMWRAIRLVVDTGMHAKGWSEEEAVVYFLENSAIPETAVRSEVRRYLVWPGQATAYKIGMLKIQELRKQAEEQLGDKFDIRGFHDTVLGGGALPVPVLESRVAAWVESVKRT</sequence>
<dbReference type="Proteomes" id="UP001569428">
    <property type="component" value="Unassembled WGS sequence"/>
</dbReference>
<dbReference type="RefSeq" id="WP_371841377.1">
    <property type="nucleotide sequence ID" value="NZ_JBGMEK010000107.1"/>
</dbReference>
<dbReference type="PANTHER" id="PTHR33361:SF16">
    <property type="entry name" value="DUF885 DOMAIN-CONTAINING PROTEIN"/>
    <property type="match status" value="1"/>
</dbReference>
<reference evidence="1 2" key="1">
    <citation type="submission" date="2024-08" db="EMBL/GenBank/DDBJ databases">
        <authorList>
            <person name="Ishaq N."/>
        </authorList>
    </citation>
    <scope>NUCLEOTIDE SEQUENCE [LARGE SCALE GENOMIC DNA]</scope>
    <source>
        <strain evidence="1 2">DSM 18651</strain>
    </source>
</reference>
<dbReference type="PROSITE" id="PS51257">
    <property type="entry name" value="PROKAR_LIPOPROTEIN"/>
    <property type="match status" value="1"/>
</dbReference>
<dbReference type="EMBL" id="JBGMEK010000107">
    <property type="protein sequence ID" value="MFA0813562.1"/>
    <property type="molecule type" value="Genomic_DNA"/>
</dbReference>
<gene>
    <name evidence="1" type="ORF">ACCI49_21980</name>
</gene>
<evidence type="ECO:0000313" key="2">
    <source>
        <dbReference type="Proteomes" id="UP001569428"/>
    </source>
</evidence>
<name>A0ABV4P5N9_9GAMM</name>
<dbReference type="PANTHER" id="PTHR33361">
    <property type="entry name" value="GLR0591 PROTEIN"/>
    <property type="match status" value="1"/>
</dbReference>
<proteinExistence type="predicted"/>
<comment type="caution">
    <text evidence="1">The sequence shown here is derived from an EMBL/GenBank/DDBJ whole genome shotgun (WGS) entry which is preliminary data.</text>
</comment>
<keyword evidence="2" id="KW-1185">Reference proteome</keyword>
<evidence type="ECO:0000313" key="1">
    <source>
        <dbReference type="EMBL" id="MFA0813562.1"/>
    </source>
</evidence>
<accession>A0ABV4P5N9</accession>
<organism evidence="1 2">
    <name type="scientific">Microbulbifer epialgicus</name>
    <dbReference type="NCBI Taxonomy" id="393907"/>
    <lineage>
        <taxon>Bacteria</taxon>
        <taxon>Pseudomonadati</taxon>
        <taxon>Pseudomonadota</taxon>
        <taxon>Gammaproteobacteria</taxon>
        <taxon>Cellvibrionales</taxon>
        <taxon>Microbulbiferaceae</taxon>
        <taxon>Microbulbifer</taxon>
    </lineage>
</organism>
<protein>
    <submittedName>
        <fullName evidence="1">DUF885 family protein</fullName>
    </submittedName>
</protein>
<dbReference type="InterPro" id="IPR010281">
    <property type="entry name" value="DUF885"/>
</dbReference>